<evidence type="ECO:0000256" key="1">
    <source>
        <dbReference type="SAM" id="Phobius"/>
    </source>
</evidence>
<feature type="transmembrane region" description="Helical" evidence="1">
    <location>
        <begin position="45"/>
        <end position="64"/>
    </location>
</feature>
<keyword evidence="1" id="KW-0472">Membrane</keyword>
<evidence type="ECO:0000313" key="2">
    <source>
        <dbReference type="EMBL" id="MER45317.1"/>
    </source>
</evidence>
<feature type="transmembrane region" description="Helical" evidence="1">
    <location>
        <begin position="14"/>
        <end position="33"/>
    </location>
</feature>
<comment type="caution">
    <text evidence="2">The sequence shown here is derived from an EMBL/GenBank/DDBJ whole genome shotgun (WGS) entry which is preliminary data.</text>
</comment>
<accession>A0A3I8GN69</accession>
<proteinExistence type="predicted"/>
<feature type="non-terminal residue" evidence="2">
    <location>
        <position position="1"/>
    </location>
</feature>
<dbReference type="Proteomes" id="UP000885379">
    <property type="component" value="Unassembled WGS sequence"/>
</dbReference>
<organism evidence="2">
    <name type="scientific">Salmonella enterica</name>
    <name type="common">Salmonella choleraesuis</name>
    <dbReference type="NCBI Taxonomy" id="28901"/>
    <lineage>
        <taxon>Bacteria</taxon>
        <taxon>Pseudomonadati</taxon>
        <taxon>Pseudomonadota</taxon>
        <taxon>Gammaproteobacteria</taxon>
        <taxon>Enterobacterales</taxon>
        <taxon>Enterobacteriaceae</taxon>
        <taxon>Salmonella</taxon>
    </lineage>
</organism>
<name>A0A3I8GN69_SALER</name>
<dbReference type="AlphaFoldDB" id="A0A3I8GN69"/>
<sequence>YYQDEIKSIFHQKLYYFLLLIIPKRILFDWPVTGGVPALSTVVRLSFWYSSLALCLFILFWTGANGAKFSFVRYNILTNGIVTL</sequence>
<dbReference type="EMBL" id="RMEA01000141">
    <property type="protein sequence ID" value="MER45317.1"/>
    <property type="molecule type" value="Genomic_DNA"/>
</dbReference>
<keyword evidence="1" id="KW-1133">Transmembrane helix</keyword>
<keyword evidence="1" id="KW-0812">Transmembrane</keyword>
<reference evidence="2" key="1">
    <citation type="submission" date="2018-10" db="EMBL/GenBank/DDBJ databases">
        <authorList>
            <consortium name="PulseNet: The National Subtyping Network for Foodborne Disease Surveillance"/>
            <person name="Tarr C.L."/>
            <person name="Trees E."/>
            <person name="Katz L.S."/>
            <person name="Carleton-Romer H.A."/>
            <person name="Stroika S."/>
            <person name="Kucerova Z."/>
            <person name="Roache K.F."/>
            <person name="Sabol A.L."/>
            <person name="Besser J."/>
            <person name="Gerner-Smidt P."/>
        </authorList>
    </citation>
    <scope>NUCLEOTIDE SEQUENCE [LARGE SCALE GENOMIC DNA]</scope>
    <source>
        <strain evidence="2">PNUSAS057480</strain>
    </source>
</reference>
<gene>
    <name evidence="2" type="ORF">ED033_24140</name>
</gene>
<protein>
    <submittedName>
        <fullName evidence="2">Uncharacterized protein</fullName>
    </submittedName>
</protein>